<dbReference type="GO" id="GO:0006366">
    <property type="term" value="P:transcription by RNA polymerase II"/>
    <property type="evidence" value="ECO:0007669"/>
    <property type="project" value="UniProtKB-ARBA"/>
</dbReference>
<dbReference type="Pfam" id="PF18307">
    <property type="entry name" value="Tfb2_C"/>
    <property type="match status" value="1"/>
</dbReference>
<dbReference type="GO" id="GO:0005675">
    <property type="term" value="C:transcription factor TFIIH holo complex"/>
    <property type="evidence" value="ECO:0007669"/>
    <property type="project" value="TreeGrafter"/>
</dbReference>
<dbReference type="EMBL" id="JAEUBD010001266">
    <property type="protein sequence ID" value="KAH3663143.1"/>
    <property type="molecule type" value="Genomic_DNA"/>
</dbReference>
<organism evidence="11 12">
    <name type="scientific">Ogataea polymorpha</name>
    <dbReference type="NCBI Taxonomy" id="460523"/>
    <lineage>
        <taxon>Eukaryota</taxon>
        <taxon>Fungi</taxon>
        <taxon>Dikarya</taxon>
        <taxon>Ascomycota</taxon>
        <taxon>Saccharomycotina</taxon>
        <taxon>Pichiomycetes</taxon>
        <taxon>Pichiales</taxon>
        <taxon>Pichiaceae</taxon>
        <taxon>Ogataea</taxon>
    </lineage>
</organism>
<accession>A0A9P8NZM1</accession>
<dbReference type="Pfam" id="PF03849">
    <property type="entry name" value="Tfb2"/>
    <property type="match status" value="1"/>
</dbReference>
<reference evidence="11" key="2">
    <citation type="submission" date="2021-01" db="EMBL/GenBank/DDBJ databases">
        <authorList>
            <person name="Schikora-Tamarit M.A."/>
        </authorList>
    </citation>
    <scope>NUCLEOTIDE SEQUENCE</scope>
    <source>
        <strain evidence="11">NCAIM Y.01608</strain>
    </source>
</reference>
<keyword evidence="5 9" id="KW-0805">Transcription regulation</keyword>
<dbReference type="GO" id="GO:0006289">
    <property type="term" value="P:nucleotide-excision repair"/>
    <property type="evidence" value="ECO:0007669"/>
    <property type="project" value="InterPro"/>
</dbReference>
<comment type="similarity">
    <text evidence="3 9">Belongs to the TFB2 family.</text>
</comment>
<sequence length="656" mass="74417">MSEPSASSGQSELFKSTINEYLDNLPETVHLQLYRSPETCLAVFRLLPSLAKFYIMTMLFQDAAIPSTDLNRWIKSSSFNGSRNLSKIYQNDSLKRLKALNLLKETRRIFTHPQTGQTTQLPFVSLNPTFRQSFRNALTGSRDANEVVEDNNLESIETISVEFLDTYCLHRWESILHFMVGSETKELPSVGVLTLLRYSGLMELPSDREQREHLGDDYEFQPKLQQSTSIQTLKNLLITQNGFQFLLQDINSQIWTLLLQYLKMSEKLMMNPVEVLNFIFMLGSLELGQGYPVDPLSDTQKIMLDDLIDYGLIYTPSKTNKKIFYPTRLATTLTSEHTNFKTSAAVIDQEIANSKNSNNQGTIVVETNFKIYCYTSSPLQIAILNLFVHLKARFANMVTGVITRESVRRALINGITADQMINYLSSHAHPWMVKQAEDKLARKLELESSIGNAAGQRQVDLEILPPTVVDQIKLWQLELDRIQSFKGYLYKDFSTDLEFEKLLTYGEEIGVIVWKDRTRKRFFVTQEGNGQLLDYANRIIRGAVESLIAGWSSRIFIGFLNVSRVSCSLSCVSCTSSLNFEISGLDLWAGDFTRNFRLMCTVELGGTYDSPVTLNLHSRGSISGIWEASLRTSSVFAQFKNFSGSTLGLFSSFPKV</sequence>
<dbReference type="Gene3D" id="3.30.70.2610">
    <property type="match status" value="1"/>
</dbReference>
<evidence type="ECO:0000256" key="1">
    <source>
        <dbReference type="ARBA" id="ARBA00002817"/>
    </source>
</evidence>
<evidence type="ECO:0000256" key="5">
    <source>
        <dbReference type="ARBA" id="ARBA00023015"/>
    </source>
</evidence>
<dbReference type="AlphaFoldDB" id="A0A9P8NZM1"/>
<evidence type="ECO:0000256" key="9">
    <source>
        <dbReference type="RuleBase" id="RU364024"/>
    </source>
</evidence>
<dbReference type="PANTHER" id="PTHR13152:SF0">
    <property type="entry name" value="GENERAL TRANSCRIPTION FACTOR IIH SUBUNIT 4"/>
    <property type="match status" value="1"/>
</dbReference>
<keyword evidence="8 9" id="KW-0539">Nucleus</keyword>
<dbReference type="GO" id="GO:0001671">
    <property type="term" value="F:ATPase activator activity"/>
    <property type="evidence" value="ECO:0007669"/>
    <property type="project" value="InterPro"/>
</dbReference>
<dbReference type="PANTHER" id="PTHR13152">
    <property type="entry name" value="TFIIH, POLYPEPTIDE 4"/>
    <property type="match status" value="1"/>
</dbReference>
<dbReference type="GO" id="GO:0000439">
    <property type="term" value="C:transcription factor TFIIH core complex"/>
    <property type="evidence" value="ECO:0007669"/>
    <property type="project" value="InterPro"/>
</dbReference>
<keyword evidence="7 9" id="KW-0234">DNA repair</keyword>
<comment type="caution">
    <text evidence="11">The sequence shown here is derived from an EMBL/GenBank/DDBJ whole genome shotgun (WGS) entry which is preliminary data.</text>
</comment>
<dbReference type="FunFam" id="3.30.70.2610:FF:000001">
    <property type="entry name" value="General transcription factor IIH subunit 4"/>
    <property type="match status" value="1"/>
</dbReference>
<keyword evidence="4 9" id="KW-0227">DNA damage</keyword>
<feature type="domain" description="Transcription factor Tfb2 C-terminal" evidence="10">
    <location>
        <begin position="470"/>
        <end position="536"/>
    </location>
</feature>
<comment type="function">
    <text evidence="9">Component of the general transcription and DNA repair factor IIH (TFIIH) core complex which is involved in general and transcription-coupled nucleotide excision repair (NER) of damaged DNA.</text>
</comment>
<dbReference type="InterPro" id="IPR004598">
    <property type="entry name" value="TFIIH_p52/Tfb2"/>
</dbReference>
<evidence type="ECO:0000313" key="11">
    <source>
        <dbReference type="EMBL" id="KAH3663143.1"/>
    </source>
</evidence>
<keyword evidence="6 9" id="KW-0804">Transcription</keyword>
<reference evidence="11" key="1">
    <citation type="journal article" date="2021" name="Open Biol.">
        <title>Shared evolutionary footprints suggest mitochondrial oxidative damage underlies multiple complex I losses in fungi.</title>
        <authorList>
            <person name="Schikora-Tamarit M.A."/>
            <person name="Marcet-Houben M."/>
            <person name="Nosek J."/>
            <person name="Gabaldon T."/>
        </authorList>
    </citation>
    <scope>NUCLEOTIDE SEQUENCE</scope>
    <source>
        <strain evidence="11">NCAIM Y.01608</strain>
    </source>
</reference>
<evidence type="ECO:0000256" key="7">
    <source>
        <dbReference type="ARBA" id="ARBA00023204"/>
    </source>
</evidence>
<evidence type="ECO:0000259" key="10">
    <source>
        <dbReference type="Pfam" id="PF18307"/>
    </source>
</evidence>
<evidence type="ECO:0000256" key="2">
    <source>
        <dbReference type="ARBA" id="ARBA00004123"/>
    </source>
</evidence>
<evidence type="ECO:0000256" key="8">
    <source>
        <dbReference type="ARBA" id="ARBA00023242"/>
    </source>
</evidence>
<evidence type="ECO:0000256" key="6">
    <source>
        <dbReference type="ARBA" id="ARBA00023163"/>
    </source>
</evidence>
<dbReference type="Proteomes" id="UP000788993">
    <property type="component" value="Unassembled WGS sequence"/>
</dbReference>
<dbReference type="NCBIfam" id="TIGR00625">
    <property type="entry name" value="tfb2"/>
    <property type="match status" value="1"/>
</dbReference>
<dbReference type="GO" id="GO:0003690">
    <property type="term" value="F:double-stranded DNA binding"/>
    <property type="evidence" value="ECO:0007669"/>
    <property type="project" value="TreeGrafter"/>
</dbReference>
<name>A0A9P8NZM1_9ASCO</name>
<evidence type="ECO:0000256" key="4">
    <source>
        <dbReference type="ARBA" id="ARBA00022763"/>
    </source>
</evidence>
<protein>
    <recommendedName>
        <fullName evidence="9">RNA polymerase II transcription factor B subunit 2</fullName>
    </recommendedName>
</protein>
<dbReference type="InterPro" id="IPR040662">
    <property type="entry name" value="Tfb2_C"/>
</dbReference>
<proteinExistence type="inferred from homology"/>
<evidence type="ECO:0000256" key="3">
    <source>
        <dbReference type="ARBA" id="ARBA00007132"/>
    </source>
</evidence>
<gene>
    <name evidence="11" type="ORF">OGATHE_004719</name>
</gene>
<evidence type="ECO:0000313" key="12">
    <source>
        <dbReference type="Proteomes" id="UP000788993"/>
    </source>
</evidence>
<comment type="subcellular location">
    <subcellularLocation>
        <location evidence="2 9">Nucleus</location>
    </subcellularLocation>
</comment>
<comment type="function">
    <text evidence="1">Component of the general transcription and DNA repair factor IIH (TFIIH) core complex, which is involved in general and transcription-coupled nucleotide excision repair (NER) of damaged DNA and, when complexed to TFIIK, in RNA transcription by RNA polymerase II. In NER, TFIIH acts by opening DNA around the lesion to allow the excision of the damaged oligonucleotide and its replacement by a new DNA fragment. In transcription, TFIIH has an essential role in transcription initiation. When the pre-initiation complex (PIC) has been established, TFIIH is required for promoter opening and promoter escape. Phosphorylation of the C-terminal tail (CTD) of the largest subunit of RNA polymerase II by the kinase module TFIIK controls the initiation of transcription.</text>
</comment>
<keyword evidence="12" id="KW-1185">Reference proteome</keyword>